<dbReference type="HAMAP" id="MF_00169">
    <property type="entry name" value="AroQ"/>
    <property type="match status" value="1"/>
</dbReference>
<dbReference type="NCBIfam" id="NF003805">
    <property type="entry name" value="PRK05395.1-2"/>
    <property type="match status" value="1"/>
</dbReference>
<keyword evidence="8" id="KW-0028">Amino-acid biosynthesis</keyword>
<feature type="binding site" evidence="8 10">
    <location>
        <position position="67"/>
    </location>
    <ligand>
        <name>substrate</name>
    </ligand>
</feature>
<evidence type="ECO:0000256" key="11">
    <source>
        <dbReference type="PIRSR" id="PIRSR001399-3"/>
    </source>
</evidence>
<keyword evidence="6 8" id="KW-0057">Aromatic amino acid biosynthesis</keyword>
<feature type="binding site" evidence="8 10">
    <location>
        <position position="98"/>
    </location>
    <ligand>
        <name>substrate</name>
    </ligand>
</feature>
<protein>
    <recommendedName>
        <fullName evidence="5 8">3-dehydroquinate dehydratase</fullName>
        <shortName evidence="8">3-dehydroquinase</shortName>
        <ecNumber evidence="5 8">4.2.1.10</ecNumber>
    </recommendedName>
    <alternativeName>
        <fullName evidence="8">Type II DHQase</fullName>
    </alternativeName>
</protein>
<evidence type="ECO:0000256" key="9">
    <source>
        <dbReference type="PIRSR" id="PIRSR001399-1"/>
    </source>
</evidence>
<gene>
    <name evidence="8" type="primary">aroQ</name>
    <name evidence="12" type="ORF">AUP43_03905</name>
</gene>
<dbReference type="PANTHER" id="PTHR21272">
    <property type="entry name" value="CATABOLIC 3-DEHYDROQUINASE"/>
    <property type="match status" value="1"/>
</dbReference>
<evidence type="ECO:0000256" key="10">
    <source>
        <dbReference type="PIRSR" id="PIRSR001399-2"/>
    </source>
</evidence>
<dbReference type="Pfam" id="PF01220">
    <property type="entry name" value="DHquinase_II"/>
    <property type="match status" value="1"/>
</dbReference>
<dbReference type="PIRSF" id="PIRSF001399">
    <property type="entry name" value="DHquinase_II"/>
    <property type="match status" value="1"/>
</dbReference>
<feature type="site" description="Transition state stabilizer" evidence="8 11">
    <location>
        <position position="5"/>
    </location>
</feature>
<evidence type="ECO:0000256" key="2">
    <source>
        <dbReference type="ARBA" id="ARBA00004902"/>
    </source>
</evidence>
<dbReference type="AlphaFoldDB" id="A0A154VAF2"/>
<feature type="binding site" evidence="8 10">
    <location>
        <position position="61"/>
    </location>
    <ligand>
        <name>substrate</name>
    </ligand>
</feature>
<dbReference type="InterPro" id="IPR001874">
    <property type="entry name" value="DHquinase_II"/>
</dbReference>
<evidence type="ECO:0000256" key="5">
    <source>
        <dbReference type="ARBA" id="ARBA00012060"/>
    </source>
</evidence>
<dbReference type="GO" id="GO:0003855">
    <property type="term" value="F:3-dehydroquinate dehydratase activity"/>
    <property type="evidence" value="ECO:0007669"/>
    <property type="project" value="UniProtKB-UniRule"/>
</dbReference>
<reference evidence="12 13" key="1">
    <citation type="submission" date="2015-12" db="EMBL/GenBank/DDBJ databases">
        <title>Genome sequence of Oceanibaculum pacificum MCCC 1A02656.</title>
        <authorList>
            <person name="Lu L."/>
            <person name="Lai Q."/>
            <person name="Shao Z."/>
            <person name="Qian P."/>
        </authorList>
    </citation>
    <scope>NUCLEOTIDE SEQUENCE [LARGE SCALE GENOMIC DNA]</scope>
    <source>
        <strain evidence="12 13">MCCC 1A02656</strain>
    </source>
</reference>
<organism evidence="12 13">
    <name type="scientific">Oceanibaculum pacificum</name>
    <dbReference type="NCBI Taxonomy" id="580166"/>
    <lineage>
        <taxon>Bacteria</taxon>
        <taxon>Pseudomonadati</taxon>
        <taxon>Pseudomonadota</taxon>
        <taxon>Alphaproteobacteria</taxon>
        <taxon>Rhodospirillales</taxon>
        <taxon>Oceanibaculaceae</taxon>
        <taxon>Oceanibaculum</taxon>
    </lineage>
</organism>
<dbReference type="PANTHER" id="PTHR21272:SF3">
    <property type="entry name" value="CATABOLIC 3-DEHYDROQUINASE"/>
    <property type="match status" value="1"/>
</dbReference>
<comment type="caution">
    <text evidence="12">The sequence shown here is derived from an EMBL/GenBank/DDBJ whole genome shotgun (WGS) entry which is preliminary data.</text>
</comment>
<evidence type="ECO:0000256" key="3">
    <source>
        <dbReference type="ARBA" id="ARBA00011037"/>
    </source>
</evidence>
<dbReference type="NCBIfam" id="NF003806">
    <property type="entry name" value="PRK05395.1-3"/>
    <property type="match status" value="1"/>
</dbReference>
<dbReference type="UniPathway" id="UPA00053">
    <property type="reaction ID" value="UER00086"/>
</dbReference>
<dbReference type="NCBIfam" id="NF003807">
    <property type="entry name" value="PRK05395.1-4"/>
    <property type="match status" value="1"/>
</dbReference>
<comment type="similarity">
    <text evidence="3 8">Belongs to the type-II 3-dehydroquinase family.</text>
</comment>
<dbReference type="EC" id="4.2.1.10" evidence="5 8"/>
<keyword evidence="13" id="KW-1185">Reference proteome</keyword>
<comment type="pathway">
    <text evidence="2 8">Metabolic intermediate biosynthesis; chorismate biosynthesis; chorismate from D-erythrose 4-phosphate and phosphoenolpyruvate: step 3/7.</text>
</comment>
<feature type="binding site" evidence="8 10">
    <location>
        <position position="74"/>
    </location>
    <ligand>
        <name>substrate</name>
    </ligand>
</feature>
<feature type="binding site" evidence="8 10">
    <location>
        <begin position="88"/>
        <end position="89"/>
    </location>
    <ligand>
        <name>substrate</name>
    </ligand>
</feature>
<evidence type="ECO:0000256" key="7">
    <source>
        <dbReference type="ARBA" id="ARBA00023239"/>
    </source>
</evidence>
<sequence>MLGVREPAIYGSETLGDIEDSCRAAAPEFGLAVDFRQSNHEGELVSWIHEARDSADGIIINAGAYTHTSVAILDALTLAELPVIEVHLSNIYKRESFRHHSYISPIAAGVICGFGGQGYVLALEAMARLIGQTDE</sequence>
<proteinExistence type="inferred from homology"/>
<dbReference type="STRING" id="580166.AUP43_03905"/>
<dbReference type="NCBIfam" id="TIGR01088">
    <property type="entry name" value="aroQ"/>
    <property type="match status" value="1"/>
</dbReference>
<dbReference type="Gene3D" id="3.40.50.9100">
    <property type="entry name" value="Dehydroquinase, class II"/>
    <property type="match status" value="1"/>
</dbReference>
<evidence type="ECO:0000256" key="8">
    <source>
        <dbReference type="HAMAP-Rule" id="MF_00169"/>
    </source>
</evidence>
<evidence type="ECO:0000313" key="13">
    <source>
        <dbReference type="Proteomes" id="UP000076400"/>
    </source>
</evidence>
<comment type="subunit">
    <text evidence="4 8">Homododecamer.</text>
</comment>
<dbReference type="EMBL" id="LPXN01000171">
    <property type="protein sequence ID" value="KZC98348.1"/>
    <property type="molecule type" value="Genomic_DNA"/>
</dbReference>
<feature type="active site" description="Proton acceptor" evidence="8 9">
    <location>
        <position position="10"/>
    </location>
</feature>
<dbReference type="GO" id="GO:0019631">
    <property type="term" value="P:quinate catabolic process"/>
    <property type="evidence" value="ECO:0007669"/>
    <property type="project" value="TreeGrafter"/>
</dbReference>
<accession>A0A154VAF2</accession>
<evidence type="ECO:0000256" key="1">
    <source>
        <dbReference type="ARBA" id="ARBA00001864"/>
    </source>
</evidence>
<evidence type="ECO:0000313" key="12">
    <source>
        <dbReference type="EMBL" id="KZC98348.1"/>
    </source>
</evidence>
<evidence type="ECO:0000256" key="4">
    <source>
        <dbReference type="ARBA" id="ARBA00011193"/>
    </source>
</evidence>
<comment type="function">
    <text evidence="8">Catalyzes a trans-dehydration via an enolate intermediate.</text>
</comment>
<feature type="active site" description="Proton donor" evidence="8 9">
    <location>
        <position position="87"/>
    </location>
</feature>
<comment type="catalytic activity">
    <reaction evidence="1 8">
        <text>3-dehydroquinate = 3-dehydroshikimate + H2O</text>
        <dbReference type="Rhea" id="RHEA:21096"/>
        <dbReference type="ChEBI" id="CHEBI:15377"/>
        <dbReference type="ChEBI" id="CHEBI:16630"/>
        <dbReference type="ChEBI" id="CHEBI:32364"/>
        <dbReference type="EC" id="4.2.1.10"/>
    </reaction>
</comment>
<dbReference type="Proteomes" id="UP000076400">
    <property type="component" value="Unassembled WGS sequence"/>
</dbReference>
<dbReference type="GO" id="GO:0009073">
    <property type="term" value="P:aromatic amino acid family biosynthetic process"/>
    <property type="evidence" value="ECO:0007669"/>
    <property type="project" value="UniProtKB-KW"/>
</dbReference>
<dbReference type="SUPFAM" id="SSF52304">
    <property type="entry name" value="Type II 3-dehydroquinate dehydratase"/>
    <property type="match status" value="1"/>
</dbReference>
<keyword evidence="7 8" id="KW-0456">Lyase</keyword>
<name>A0A154VAF2_9PROT</name>
<dbReference type="CDD" id="cd00466">
    <property type="entry name" value="DHQase_II"/>
    <property type="match status" value="1"/>
</dbReference>
<dbReference type="GO" id="GO:0008652">
    <property type="term" value="P:amino acid biosynthetic process"/>
    <property type="evidence" value="ECO:0007669"/>
    <property type="project" value="UniProtKB-KW"/>
</dbReference>
<dbReference type="InterPro" id="IPR036441">
    <property type="entry name" value="DHquinase_II_sf"/>
</dbReference>
<evidence type="ECO:0000256" key="6">
    <source>
        <dbReference type="ARBA" id="ARBA00023141"/>
    </source>
</evidence>
<dbReference type="GO" id="GO:0009423">
    <property type="term" value="P:chorismate biosynthetic process"/>
    <property type="evidence" value="ECO:0007669"/>
    <property type="project" value="UniProtKB-UniRule"/>
</dbReference>